<evidence type="ECO:0000313" key="2">
    <source>
        <dbReference type="EMBL" id="CTQ49569.1"/>
    </source>
</evidence>
<dbReference type="Proteomes" id="UP000049222">
    <property type="component" value="Unassembled WGS sequence"/>
</dbReference>
<sequence length="290" mass="33071">MSHAVLIQNPQSIYDDAHGQWYNFPKQYLGMMQEVVGDWVVFYEGRRGAFGYTHVQKVIDIRPDPHVKDRFYADLDLREMLDFEARVPRKRPDGRLYESNLPTGSGGNNTAAVRRLSDADFAAIVNEGLREVADIDAHPRTGPLRQMAEDQAAFATDRRHILTSRPARDAAFARMVRRAYKGRCAISGLRLRNGGGRAEVQACHIRSVRDGGPDVVRNGIALSGTLHWMFDRGLIRVADDHSLLISHNKVDLPTIERLVNPQMRLMLDDVDPRHCPHPDYLRWHREKDYA</sequence>
<organism evidence="2 3">
    <name type="scientific">Jannaschia donghaensis</name>
    <dbReference type="NCBI Taxonomy" id="420998"/>
    <lineage>
        <taxon>Bacteria</taxon>
        <taxon>Pseudomonadati</taxon>
        <taxon>Pseudomonadota</taxon>
        <taxon>Alphaproteobacteria</taxon>
        <taxon>Rhodobacterales</taxon>
        <taxon>Roseobacteraceae</taxon>
        <taxon>Jannaschia</taxon>
    </lineage>
</organism>
<gene>
    <name evidence="2" type="ORF">JDO7802_01583</name>
</gene>
<feature type="domain" description="HNH nuclease" evidence="1">
    <location>
        <begin position="184"/>
        <end position="235"/>
    </location>
</feature>
<dbReference type="EMBL" id="CXSU01000011">
    <property type="protein sequence ID" value="CTQ49569.1"/>
    <property type="molecule type" value="Genomic_DNA"/>
</dbReference>
<accession>A0A0M6YIG7</accession>
<dbReference type="Pfam" id="PF13391">
    <property type="entry name" value="HNH_2"/>
    <property type="match status" value="1"/>
</dbReference>
<dbReference type="RefSeq" id="WP_055084261.1">
    <property type="nucleotide sequence ID" value="NZ_CXSU01000011.1"/>
</dbReference>
<protein>
    <recommendedName>
        <fullName evidence="1">HNH nuclease domain-containing protein</fullName>
    </recommendedName>
</protein>
<keyword evidence="3" id="KW-1185">Reference proteome</keyword>
<name>A0A0M6YIG7_9RHOB</name>
<dbReference type="STRING" id="420998.JDO7802_01583"/>
<dbReference type="OrthoDB" id="7181882at2"/>
<dbReference type="AlphaFoldDB" id="A0A0M6YIG7"/>
<reference evidence="2 3" key="1">
    <citation type="submission" date="2015-07" db="EMBL/GenBank/DDBJ databases">
        <authorList>
            <person name="Noorani M."/>
        </authorList>
    </citation>
    <scope>NUCLEOTIDE SEQUENCE [LARGE SCALE GENOMIC DNA]</scope>
    <source>
        <strain evidence="2 3">CECT 7802</strain>
    </source>
</reference>
<evidence type="ECO:0000313" key="3">
    <source>
        <dbReference type="Proteomes" id="UP000049222"/>
    </source>
</evidence>
<proteinExistence type="predicted"/>
<evidence type="ECO:0000259" key="1">
    <source>
        <dbReference type="Pfam" id="PF13391"/>
    </source>
</evidence>
<dbReference type="InterPro" id="IPR003615">
    <property type="entry name" value="HNH_nuc"/>
</dbReference>